<keyword evidence="4" id="KW-1185">Reference proteome</keyword>
<dbReference type="EMBL" id="KL363201">
    <property type="protein sequence ID" value="KFD55187.1"/>
    <property type="molecule type" value="Genomic_DNA"/>
</dbReference>
<name>A0A085N7J2_9BILA</name>
<gene>
    <name evidence="2" type="ORF">M513_03828</name>
    <name evidence="3" type="ORF">M514_03828</name>
</gene>
<protein>
    <submittedName>
        <fullName evidence="3">Uncharacterized protein</fullName>
    </submittedName>
</protein>
<evidence type="ECO:0000313" key="3">
    <source>
        <dbReference type="EMBL" id="KFD65438.1"/>
    </source>
</evidence>
<feature type="non-terminal residue" evidence="3">
    <location>
        <position position="303"/>
    </location>
</feature>
<feature type="region of interest" description="Disordered" evidence="1">
    <location>
        <begin position="244"/>
        <end position="280"/>
    </location>
</feature>
<dbReference type="Proteomes" id="UP000030764">
    <property type="component" value="Unassembled WGS sequence"/>
</dbReference>
<reference evidence="3 4" key="1">
    <citation type="journal article" date="2014" name="Nat. Genet.">
        <title>Genome and transcriptome of the porcine whipworm Trichuris suis.</title>
        <authorList>
            <person name="Jex A.R."/>
            <person name="Nejsum P."/>
            <person name="Schwarz E.M."/>
            <person name="Hu L."/>
            <person name="Young N.D."/>
            <person name="Hall R.S."/>
            <person name="Korhonen P.K."/>
            <person name="Liao S."/>
            <person name="Thamsborg S."/>
            <person name="Xia J."/>
            <person name="Xu P."/>
            <person name="Wang S."/>
            <person name="Scheerlinck J.P."/>
            <person name="Hofmann A."/>
            <person name="Sternberg P.W."/>
            <person name="Wang J."/>
            <person name="Gasser R.B."/>
        </authorList>
    </citation>
    <scope>NUCLEOTIDE SEQUENCE [LARGE SCALE GENOMIC DNA]</scope>
    <source>
        <strain evidence="3">DCEP-RM93F</strain>
        <strain evidence="2">DCEP-RM93M</strain>
    </source>
</reference>
<accession>A0A085N7J2</accession>
<proteinExistence type="predicted"/>
<evidence type="ECO:0000313" key="2">
    <source>
        <dbReference type="EMBL" id="KFD55187.1"/>
    </source>
</evidence>
<evidence type="ECO:0000256" key="1">
    <source>
        <dbReference type="SAM" id="MobiDB-lite"/>
    </source>
</evidence>
<dbReference type="Proteomes" id="UP000030758">
    <property type="component" value="Unassembled WGS sequence"/>
</dbReference>
<dbReference type="AlphaFoldDB" id="A0A085N7J2"/>
<dbReference type="EMBL" id="KL367538">
    <property type="protein sequence ID" value="KFD65438.1"/>
    <property type="molecule type" value="Genomic_DNA"/>
</dbReference>
<organism evidence="3">
    <name type="scientific">Trichuris suis</name>
    <name type="common">pig whipworm</name>
    <dbReference type="NCBI Taxonomy" id="68888"/>
    <lineage>
        <taxon>Eukaryota</taxon>
        <taxon>Metazoa</taxon>
        <taxon>Ecdysozoa</taxon>
        <taxon>Nematoda</taxon>
        <taxon>Enoplea</taxon>
        <taxon>Dorylaimia</taxon>
        <taxon>Trichinellida</taxon>
        <taxon>Trichuridae</taxon>
        <taxon>Trichuris</taxon>
    </lineage>
</organism>
<feature type="compositionally biased region" description="Basic and acidic residues" evidence="1">
    <location>
        <begin position="260"/>
        <end position="279"/>
    </location>
</feature>
<evidence type="ECO:0000313" key="4">
    <source>
        <dbReference type="Proteomes" id="UP000030764"/>
    </source>
</evidence>
<feature type="compositionally biased region" description="Polar residues" evidence="1">
    <location>
        <begin position="245"/>
        <end position="257"/>
    </location>
</feature>
<sequence>MGSFLAEFQKHSSHASQMELNRDPCESNEQQCSCTEEMVPSTKQVLRSSMETARCHSADSQTFEMSPTVHPSTVRTLKRDVACQTVYSFPVDFDFFFIFSHPAFLNITDDNDEKLLASMKRDSSSTTSELITQFYSNLRLSSKHYTPSESNDSSSVREKESFEHSNVCTQNKTLPSCALNVTDNVEESSAMNVQTSESSWLTSSNDCNLSVSYSLYNSQDRNNFEEMLAIHGVVLSPIEPKHKVGNTNKAETVNKMTSHLGRDSTGRHLESSANQKDESFPAEIDLATTRHHLSSNVDESGTF</sequence>